<dbReference type="SUPFAM" id="SSF53756">
    <property type="entry name" value="UDP-Glycosyltransferase/glycogen phosphorylase"/>
    <property type="match status" value="1"/>
</dbReference>
<keyword evidence="2" id="KW-0328">Glycosyltransferase</keyword>
<dbReference type="Proteomes" id="UP000325081">
    <property type="component" value="Unassembled WGS sequence"/>
</dbReference>
<dbReference type="PANTHER" id="PTHR11926:SF870">
    <property type="entry name" value="UDP-GLYCOSYLTRANSFERASE 75B1"/>
    <property type="match status" value="1"/>
</dbReference>
<name>A0A5A7PIP0_STRAF</name>
<gene>
    <name evidence="4" type="ORF">STAS_08732</name>
</gene>
<dbReference type="InterPro" id="IPR002213">
    <property type="entry name" value="UDP_glucos_trans"/>
</dbReference>
<evidence type="ECO:0000313" key="4">
    <source>
        <dbReference type="EMBL" id="GER32650.1"/>
    </source>
</evidence>
<evidence type="ECO:0000256" key="3">
    <source>
        <dbReference type="ARBA" id="ARBA00022679"/>
    </source>
</evidence>
<sequence>MDSPHPHVLLVTFPFQGHINPSLRFGKRLLSIGIDVTFATSIHARQQMEKTAIGPAPIGLSFAPFSDGFDDGFNLNQDDHKRHMTEIKNHDSTWPESPKSPAPSALLWIQPATVLDLYYYYLDGAFGDISSVRLSALPQITFSKKDHPCFVSLSTSDMYNLVLPTFKEQFDALDAETRPKVLFNKFDALHSIERYDVIGVGPLVDADDRPSFKGDLFGKFEGCIEWLDSKPKLSVVYVSFVSLLRQTVPVGGAAAVRGGVDRVRRRGASGAGEDCGVVPADGGAEPQSLWCGVPVVALPVWLDQGTNAKMIEEEWGTGVRVGPEEDGKVSGEEITRCIERVMEGGEKMRENAARWKGLAREAVAENGSSYRNLKAFLQEVRVGAFE</sequence>
<evidence type="ECO:0000256" key="2">
    <source>
        <dbReference type="ARBA" id="ARBA00022676"/>
    </source>
</evidence>
<dbReference type="Gene3D" id="3.40.50.2000">
    <property type="entry name" value="Glycogen Phosphorylase B"/>
    <property type="match status" value="5"/>
</dbReference>
<dbReference type="OrthoDB" id="5835829at2759"/>
<dbReference type="AlphaFoldDB" id="A0A5A7PIP0"/>
<proteinExistence type="inferred from homology"/>
<dbReference type="GO" id="GO:0080043">
    <property type="term" value="F:quercetin 3-O-glucosyltransferase activity"/>
    <property type="evidence" value="ECO:0007669"/>
    <property type="project" value="TreeGrafter"/>
</dbReference>
<keyword evidence="5" id="KW-1185">Reference proteome</keyword>
<comment type="caution">
    <text evidence="4">The sequence shown here is derived from an EMBL/GenBank/DDBJ whole genome shotgun (WGS) entry which is preliminary data.</text>
</comment>
<dbReference type="PANTHER" id="PTHR11926">
    <property type="entry name" value="GLUCOSYL/GLUCURONOSYL TRANSFERASES"/>
    <property type="match status" value="1"/>
</dbReference>
<dbReference type="CDD" id="cd03784">
    <property type="entry name" value="GT1_Gtf-like"/>
    <property type="match status" value="1"/>
</dbReference>
<dbReference type="GO" id="GO:0080044">
    <property type="term" value="F:quercetin 7-O-glucosyltransferase activity"/>
    <property type="evidence" value="ECO:0007669"/>
    <property type="project" value="TreeGrafter"/>
</dbReference>
<protein>
    <submittedName>
        <fullName evidence="4">UDP-Glycosyltransferase superfamily protein</fullName>
    </submittedName>
</protein>
<accession>A0A5A7PIP0</accession>
<dbReference type="EMBL" id="BKCP01004627">
    <property type="protein sequence ID" value="GER32650.1"/>
    <property type="molecule type" value="Genomic_DNA"/>
</dbReference>
<comment type="similarity">
    <text evidence="1">Belongs to the UDP-glycosyltransferase family.</text>
</comment>
<keyword evidence="3 4" id="KW-0808">Transferase</keyword>
<reference evidence="5" key="1">
    <citation type="journal article" date="2019" name="Curr. Biol.">
        <title>Genome Sequence of Striga asiatica Provides Insight into the Evolution of Plant Parasitism.</title>
        <authorList>
            <person name="Yoshida S."/>
            <person name="Kim S."/>
            <person name="Wafula E.K."/>
            <person name="Tanskanen J."/>
            <person name="Kim Y.M."/>
            <person name="Honaas L."/>
            <person name="Yang Z."/>
            <person name="Spallek T."/>
            <person name="Conn C.E."/>
            <person name="Ichihashi Y."/>
            <person name="Cheong K."/>
            <person name="Cui S."/>
            <person name="Der J.P."/>
            <person name="Gundlach H."/>
            <person name="Jiao Y."/>
            <person name="Hori C."/>
            <person name="Ishida J.K."/>
            <person name="Kasahara H."/>
            <person name="Kiba T."/>
            <person name="Kim M.S."/>
            <person name="Koo N."/>
            <person name="Laohavisit A."/>
            <person name="Lee Y.H."/>
            <person name="Lumba S."/>
            <person name="McCourt P."/>
            <person name="Mortimer J.C."/>
            <person name="Mutuku J.M."/>
            <person name="Nomura T."/>
            <person name="Sasaki-Sekimoto Y."/>
            <person name="Seto Y."/>
            <person name="Wang Y."/>
            <person name="Wakatake T."/>
            <person name="Sakakibara H."/>
            <person name="Demura T."/>
            <person name="Yamaguchi S."/>
            <person name="Yoneyama K."/>
            <person name="Manabe R.I."/>
            <person name="Nelson D.C."/>
            <person name="Schulman A.H."/>
            <person name="Timko M.P."/>
            <person name="dePamphilis C.W."/>
            <person name="Choi D."/>
            <person name="Shirasu K."/>
        </authorList>
    </citation>
    <scope>NUCLEOTIDE SEQUENCE [LARGE SCALE GENOMIC DNA]</scope>
    <source>
        <strain evidence="5">cv. UVA1</strain>
    </source>
</reference>
<organism evidence="4 5">
    <name type="scientific">Striga asiatica</name>
    <name type="common">Asiatic witchweed</name>
    <name type="synonym">Buchnera asiatica</name>
    <dbReference type="NCBI Taxonomy" id="4170"/>
    <lineage>
        <taxon>Eukaryota</taxon>
        <taxon>Viridiplantae</taxon>
        <taxon>Streptophyta</taxon>
        <taxon>Embryophyta</taxon>
        <taxon>Tracheophyta</taxon>
        <taxon>Spermatophyta</taxon>
        <taxon>Magnoliopsida</taxon>
        <taxon>eudicotyledons</taxon>
        <taxon>Gunneridae</taxon>
        <taxon>Pentapetalae</taxon>
        <taxon>asterids</taxon>
        <taxon>lamiids</taxon>
        <taxon>Lamiales</taxon>
        <taxon>Orobanchaceae</taxon>
        <taxon>Buchnereae</taxon>
        <taxon>Striga</taxon>
    </lineage>
</organism>
<evidence type="ECO:0000256" key="1">
    <source>
        <dbReference type="ARBA" id="ARBA00009995"/>
    </source>
</evidence>
<evidence type="ECO:0000313" key="5">
    <source>
        <dbReference type="Proteomes" id="UP000325081"/>
    </source>
</evidence>